<keyword evidence="2" id="KW-1185">Reference proteome</keyword>
<organism evidence="1 2">
    <name type="scientific">Rubripirellula amarantea</name>
    <dbReference type="NCBI Taxonomy" id="2527999"/>
    <lineage>
        <taxon>Bacteria</taxon>
        <taxon>Pseudomonadati</taxon>
        <taxon>Planctomycetota</taxon>
        <taxon>Planctomycetia</taxon>
        <taxon>Pirellulales</taxon>
        <taxon>Pirellulaceae</taxon>
        <taxon>Rubripirellula</taxon>
    </lineage>
</organism>
<accession>A0A5C5WW41</accession>
<sequence length="58" mass="6191">MLKRPCSLGCGHQRSVLARDDRDALNARDAQNAPDALNAPDAQNATSLAAVFQTALNR</sequence>
<gene>
    <name evidence="1" type="ORF">Pla22_28290</name>
</gene>
<name>A0A5C5WW41_9BACT</name>
<evidence type="ECO:0000313" key="2">
    <source>
        <dbReference type="Proteomes" id="UP000316598"/>
    </source>
</evidence>
<proteinExistence type="predicted"/>
<reference evidence="1 2" key="1">
    <citation type="submission" date="2019-02" db="EMBL/GenBank/DDBJ databases">
        <title>Deep-cultivation of Planctomycetes and their phenomic and genomic characterization uncovers novel biology.</title>
        <authorList>
            <person name="Wiegand S."/>
            <person name="Jogler M."/>
            <person name="Boedeker C."/>
            <person name="Pinto D."/>
            <person name="Vollmers J."/>
            <person name="Rivas-Marin E."/>
            <person name="Kohn T."/>
            <person name="Peeters S.H."/>
            <person name="Heuer A."/>
            <person name="Rast P."/>
            <person name="Oberbeckmann S."/>
            <person name="Bunk B."/>
            <person name="Jeske O."/>
            <person name="Meyerdierks A."/>
            <person name="Storesund J.E."/>
            <person name="Kallscheuer N."/>
            <person name="Luecker S."/>
            <person name="Lage O.M."/>
            <person name="Pohl T."/>
            <person name="Merkel B.J."/>
            <person name="Hornburger P."/>
            <person name="Mueller R.-W."/>
            <person name="Bruemmer F."/>
            <person name="Labrenz M."/>
            <person name="Spormann A.M."/>
            <person name="Op Den Camp H."/>
            <person name="Overmann J."/>
            <person name="Amann R."/>
            <person name="Jetten M.S.M."/>
            <person name="Mascher T."/>
            <person name="Medema M.H."/>
            <person name="Devos D.P."/>
            <person name="Kaster A.-K."/>
            <person name="Ovreas L."/>
            <person name="Rohde M."/>
            <person name="Galperin M.Y."/>
            <person name="Jogler C."/>
        </authorList>
    </citation>
    <scope>NUCLEOTIDE SEQUENCE [LARGE SCALE GENOMIC DNA]</scope>
    <source>
        <strain evidence="1 2">Pla22</strain>
    </source>
</reference>
<evidence type="ECO:0000313" key="1">
    <source>
        <dbReference type="EMBL" id="TWT55174.1"/>
    </source>
</evidence>
<protein>
    <submittedName>
        <fullName evidence="1">Uncharacterized protein</fullName>
    </submittedName>
</protein>
<dbReference type="EMBL" id="SJPI01000001">
    <property type="protein sequence ID" value="TWT55174.1"/>
    <property type="molecule type" value="Genomic_DNA"/>
</dbReference>
<comment type="caution">
    <text evidence="1">The sequence shown here is derived from an EMBL/GenBank/DDBJ whole genome shotgun (WGS) entry which is preliminary data.</text>
</comment>
<dbReference type="Proteomes" id="UP000316598">
    <property type="component" value="Unassembled WGS sequence"/>
</dbReference>
<dbReference type="AlphaFoldDB" id="A0A5C5WW41"/>